<evidence type="ECO:0000313" key="3">
    <source>
        <dbReference type="Proteomes" id="UP000199428"/>
    </source>
</evidence>
<reference evidence="2 3" key="1">
    <citation type="submission" date="2016-10" db="EMBL/GenBank/DDBJ databases">
        <authorList>
            <person name="de Groot N.N."/>
        </authorList>
    </citation>
    <scope>NUCLEOTIDE SEQUENCE [LARGE SCALE GENOMIC DNA]</scope>
    <source>
        <strain evidence="2 3">DSM 10317</strain>
    </source>
</reference>
<dbReference type="Gene3D" id="1.10.260.40">
    <property type="entry name" value="lambda repressor-like DNA-binding domains"/>
    <property type="match status" value="1"/>
</dbReference>
<dbReference type="SMART" id="SM00530">
    <property type="entry name" value="HTH_XRE"/>
    <property type="match status" value="1"/>
</dbReference>
<dbReference type="SUPFAM" id="SSF47413">
    <property type="entry name" value="lambda repressor-like DNA-binding domains"/>
    <property type="match status" value="1"/>
</dbReference>
<dbReference type="PROSITE" id="PS50943">
    <property type="entry name" value="HTH_CROC1"/>
    <property type="match status" value="1"/>
</dbReference>
<dbReference type="Pfam" id="PF01381">
    <property type="entry name" value="HTH_3"/>
    <property type="match status" value="1"/>
</dbReference>
<dbReference type="GO" id="GO:0003677">
    <property type="term" value="F:DNA binding"/>
    <property type="evidence" value="ECO:0007669"/>
    <property type="project" value="InterPro"/>
</dbReference>
<evidence type="ECO:0000313" key="2">
    <source>
        <dbReference type="EMBL" id="SCZ76795.1"/>
    </source>
</evidence>
<organism evidence="2 3">
    <name type="scientific">Pseudobutyrivibrio xylanivorans</name>
    <dbReference type="NCBI Taxonomy" id="185007"/>
    <lineage>
        <taxon>Bacteria</taxon>
        <taxon>Bacillati</taxon>
        <taxon>Bacillota</taxon>
        <taxon>Clostridia</taxon>
        <taxon>Lachnospirales</taxon>
        <taxon>Lachnospiraceae</taxon>
        <taxon>Pseudobutyrivibrio</taxon>
    </lineage>
</organism>
<accession>A0A1G5RRR8</accession>
<proteinExistence type="predicted"/>
<evidence type="ECO:0000259" key="1">
    <source>
        <dbReference type="PROSITE" id="PS50943"/>
    </source>
</evidence>
<dbReference type="InterPro" id="IPR010982">
    <property type="entry name" value="Lambda_DNA-bd_dom_sf"/>
</dbReference>
<dbReference type="EMBL" id="FMWK01000002">
    <property type="protein sequence ID" value="SCZ76795.1"/>
    <property type="molecule type" value="Genomic_DNA"/>
</dbReference>
<dbReference type="InterPro" id="IPR001387">
    <property type="entry name" value="Cro/C1-type_HTH"/>
</dbReference>
<name>A0A1G5RRR8_PSEXY</name>
<sequence length="93" mass="10527">MSDWNKYKEKVRKTNPKLGRDIDEAEEISAIVGAMIQQRHNLHLSQRELASLCGIPHSSVARIESGVSIPNLATVLKIFKQLELSFTVQPMRK</sequence>
<dbReference type="CDD" id="cd00093">
    <property type="entry name" value="HTH_XRE"/>
    <property type="match status" value="1"/>
</dbReference>
<protein>
    <submittedName>
        <fullName evidence="2">Helix-turn-helix</fullName>
    </submittedName>
</protein>
<dbReference type="AlphaFoldDB" id="A0A1G5RRR8"/>
<dbReference type="Proteomes" id="UP000199428">
    <property type="component" value="Unassembled WGS sequence"/>
</dbReference>
<dbReference type="RefSeq" id="WP_028248457.1">
    <property type="nucleotide sequence ID" value="NZ_FMWK01000002.1"/>
</dbReference>
<gene>
    <name evidence="2" type="ORF">SAMN02910350_00452</name>
</gene>
<feature type="domain" description="HTH cro/C1-type" evidence="1">
    <location>
        <begin position="35"/>
        <end position="89"/>
    </location>
</feature>